<proteinExistence type="predicted"/>
<dbReference type="Proteomes" id="UP000427906">
    <property type="component" value="Chromosome"/>
</dbReference>
<evidence type="ECO:0000313" key="2">
    <source>
        <dbReference type="Proteomes" id="UP000427906"/>
    </source>
</evidence>
<accession>A0A5K7YEH7</accession>
<dbReference type="Pfam" id="PF13730">
    <property type="entry name" value="HTH_36"/>
    <property type="match status" value="1"/>
</dbReference>
<protein>
    <submittedName>
        <fullName evidence="1">Uncharacterized protein</fullName>
    </submittedName>
</protein>
<name>A0A5K7YEH7_9BACT</name>
<dbReference type="AlphaFoldDB" id="A0A5K7YEH7"/>
<gene>
    <name evidence="1" type="ORF">DSCA_00590</name>
</gene>
<evidence type="ECO:0000313" key="1">
    <source>
        <dbReference type="EMBL" id="BBO66129.1"/>
    </source>
</evidence>
<keyword evidence="2" id="KW-1185">Reference proteome</keyword>
<dbReference type="KEGG" id="dalk:DSCA_00590"/>
<reference evidence="1 2" key="1">
    <citation type="submission" date="2019-11" db="EMBL/GenBank/DDBJ databases">
        <title>Comparative genomics of hydrocarbon-degrading Desulfosarcina strains.</title>
        <authorList>
            <person name="Watanabe M."/>
            <person name="Kojima H."/>
            <person name="Fukui M."/>
        </authorList>
    </citation>
    <scope>NUCLEOTIDE SEQUENCE [LARGE SCALE GENOMIC DNA]</scope>
    <source>
        <strain evidence="1 2">PL12</strain>
    </source>
</reference>
<sequence length="136" mass="15443">MIKKKVLNPDRIRRIHGGFSFVPHRFLSQGFLSSLQQKEILLYLLLVLASDRHGLSFYSYDTICSLLQMNLDQYINARNGLIDKDLIAFDGTVFQVLELPATPVLSPTTLQVDSKPTKQPVSIARLVDRSLKRMTP</sequence>
<organism evidence="1 2">
    <name type="scientific">Desulfosarcina alkanivorans</name>
    <dbReference type="NCBI Taxonomy" id="571177"/>
    <lineage>
        <taxon>Bacteria</taxon>
        <taxon>Pseudomonadati</taxon>
        <taxon>Thermodesulfobacteriota</taxon>
        <taxon>Desulfobacteria</taxon>
        <taxon>Desulfobacterales</taxon>
        <taxon>Desulfosarcinaceae</taxon>
        <taxon>Desulfosarcina</taxon>
    </lineage>
</organism>
<dbReference type="EMBL" id="AP021874">
    <property type="protein sequence ID" value="BBO66129.1"/>
    <property type="molecule type" value="Genomic_DNA"/>
</dbReference>